<organism evidence="2 3">
    <name type="scientific">Pangasianodon hypophthalmus</name>
    <name type="common">Striped catfish</name>
    <name type="synonym">Helicophagus hypophthalmus</name>
    <dbReference type="NCBI Taxonomy" id="310915"/>
    <lineage>
        <taxon>Eukaryota</taxon>
        <taxon>Metazoa</taxon>
        <taxon>Chordata</taxon>
        <taxon>Craniata</taxon>
        <taxon>Vertebrata</taxon>
        <taxon>Euteleostomi</taxon>
        <taxon>Actinopterygii</taxon>
        <taxon>Neopterygii</taxon>
        <taxon>Teleostei</taxon>
        <taxon>Ostariophysi</taxon>
        <taxon>Siluriformes</taxon>
        <taxon>Pangasiidae</taxon>
        <taxon>Pangasianodon</taxon>
    </lineage>
</organism>
<proteinExistence type="predicted"/>
<dbReference type="EMBL" id="VFJC01000014">
    <property type="protein sequence ID" value="KAB5554085.1"/>
    <property type="molecule type" value="Genomic_DNA"/>
</dbReference>
<evidence type="ECO:0000313" key="3">
    <source>
        <dbReference type="Proteomes" id="UP000327468"/>
    </source>
</evidence>
<reference evidence="2 3" key="1">
    <citation type="submission" date="2019-06" db="EMBL/GenBank/DDBJ databases">
        <title>A chromosome-scale genome assembly of the striped catfish, Pangasianodon hypophthalmus.</title>
        <authorList>
            <person name="Wen M."/>
            <person name="Zahm M."/>
            <person name="Roques C."/>
            <person name="Cabau C."/>
            <person name="Klopp C."/>
            <person name="Donnadieu C."/>
            <person name="Jouanno E."/>
            <person name="Avarre J.-C."/>
            <person name="Campet M."/>
            <person name="Ha T.T.T."/>
            <person name="Dugue R."/>
            <person name="Lampietro C."/>
            <person name="Louis A."/>
            <person name="Herpin A."/>
            <person name="Echchiki A."/>
            <person name="Berthelot C."/>
            <person name="Parey E."/>
            <person name="Roest-Crollius H."/>
            <person name="Braasch I."/>
            <person name="Postlethwait J."/>
            <person name="Bobe J."/>
            <person name="Montfort J."/>
            <person name="Bouchez O."/>
            <person name="Begum T."/>
            <person name="Schartl M."/>
            <person name="Guiguen Y."/>
        </authorList>
    </citation>
    <scope>NUCLEOTIDE SEQUENCE [LARGE SCALE GENOMIC DNA]</scope>
    <source>
        <strain evidence="2 3">Indonesia</strain>
        <tissue evidence="2">Blood</tissue>
    </source>
</reference>
<feature type="region of interest" description="Disordered" evidence="1">
    <location>
        <begin position="238"/>
        <end position="325"/>
    </location>
</feature>
<feature type="compositionally biased region" description="Polar residues" evidence="1">
    <location>
        <begin position="261"/>
        <end position="280"/>
    </location>
</feature>
<feature type="region of interest" description="Disordered" evidence="1">
    <location>
        <begin position="52"/>
        <end position="83"/>
    </location>
</feature>
<comment type="caution">
    <text evidence="2">The sequence shown here is derived from an EMBL/GenBank/DDBJ whole genome shotgun (WGS) entry which is preliminary data.</text>
</comment>
<dbReference type="AlphaFoldDB" id="A0A5N5MFY2"/>
<dbReference type="Proteomes" id="UP000327468">
    <property type="component" value="Chromosome 13"/>
</dbReference>
<sequence length="542" mass="58534">MGRLDDAAKRKVVELREAGLSFRKIKAVLELENIKVSAQAIYLFLKEFHGRGRQNDAPVSGTGGSTTASGSRDMGLGEPRHGGWSEQQLRNLLREAAHVAGFSSPSDSSGQSGVAPEPRGHSSGAGPASQEPQQGDRKDEDVRIVSVTSLAQNTHHDAVQTVRSGIGSGAMAGTFSRRRYTPSPANPVLVARKRLLDKALFHRARVRDSGPQSAQQTVSLVRRDQSCFPYSEGRKVMLPQTSSFNPTSTRPVRGLHPGTSLFRQGFQQRANMPTRSTEQSPRVGIRIPVPGQSSTGPQNVSSSVRAQAPTSQQQSPPSQQSNVDTGTLSALQEQVKSLASEVRSLGLALRMMVEQQGRLEREQSQQTQVQKQILSTLQKLASKQGSCAFQHSTTPTMPSCPLSSASYSQSTFTPSQGNSLCSQAQSRYNEIDGSTLDNIETFSLDGLSSAAINGFQSSDSLSFNRTHSPPFTQSHTQTFTSEIVSYTQPHTDTYEGMDSKSAEMASPSTDRSFQACRSSSQSSTEPISVHDAHLTIVKIENV</sequence>
<feature type="compositionally biased region" description="Low complexity" evidence="1">
    <location>
        <begin position="311"/>
        <end position="321"/>
    </location>
</feature>
<feature type="region of interest" description="Disordered" evidence="1">
    <location>
        <begin position="100"/>
        <end position="140"/>
    </location>
</feature>
<evidence type="ECO:0000256" key="1">
    <source>
        <dbReference type="SAM" id="MobiDB-lite"/>
    </source>
</evidence>
<feature type="compositionally biased region" description="Low complexity" evidence="1">
    <location>
        <begin position="101"/>
        <end position="113"/>
    </location>
</feature>
<accession>A0A5N5MFY2</accession>
<feature type="region of interest" description="Disordered" evidence="1">
    <location>
        <begin position="496"/>
        <end position="527"/>
    </location>
</feature>
<name>A0A5N5MFY2_PANHP</name>
<feature type="compositionally biased region" description="Polar residues" evidence="1">
    <location>
        <begin position="239"/>
        <end position="250"/>
    </location>
</feature>
<evidence type="ECO:0000313" key="2">
    <source>
        <dbReference type="EMBL" id="KAB5554085.1"/>
    </source>
</evidence>
<dbReference type="OrthoDB" id="8895781at2759"/>
<gene>
    <name evidence="2" type="ORF">PHYPO_G00046130</name>
</gene>
<feature type="compositionally biased region" description="Polar residues" evidence="1">
    <location>
        <begin position="291"/>
        <end position="310"/>
    </location>
</feature>
<keyword evidence="3" id="KW-1185">Reference proteome</keyword>
<feature type="compositionally biased region" description="Polar residues" evidence="1">
    <location>
        <begin position="506"/>
        <end position="517"/>
    </location>
</feature>
<protein>
    <submittedName>
        <fullName evidence="2">Uncharacterized protein</fullName>
    </submittedName>
</protein>